<comment type="caution">
    <text evidence="3">The sequence shown here is derived from an EMBL/GenBank/DDBJ whole genome shotgun (WGS) entry which is preliminary data.</text>
</comment>
<name>A0ABT1RLN2_9FIRM</name>
<accession>A0ABT1RLN2</accession>
<dbReference type="Gene3D" id="1.20.120.330">
    <property type="entry name" value="Nucleotidyltransferases domain 2"/>
    <property type="match status" value="1"/>
</dbReference>
<keyword evidence="4" id="KW-1185">Reference proteome</keyword>
<feature type="domain" description="HEPN" evidence="2">
    <location>
        <begin position="10"/>
        <end position="125"/>
    </location>
</feature>
<dbReference type="EMBL" id="JANFXK010000004">
    <property type="protein sequence ID" value="MCQ4636085.1"/>
    <property type="molecule type" value="Genomic_DNA"/>
</dbReference>
<dbReference type="PANTHER" id="PTHR36565">
    <property type="entry name" value="UPF0332 PROTEIN TM_1000"/>
    <property type="match status" value="1"/>
</dbReference>
<dbReference type="Proteomes" id="UP001524502">
    <property type="component" value="Unassembled WGS sequence"/>
</dbReference>
<sequence length="131" mass="15506">MDERLADLSKYRLEQAEQCIRSAKLLAENDDYKGAANRSYYAIFHCMRSVLALNQVDFSKHSGVSAYFRKEYIKSGIFDVELSDIIREAFDVRSDSDYDDYFVISKEEVRRQIMNAETFYSQVKIYLHQQW</sequence>
<evidence type="ECO:0000313" key="4">
    <source>
        <dbReference type="Proteomes" id="UP001524502"/>
    </source>
</evidence>
<dbReference type="Pfam" id="PF05168">
    <property type="entry name" value="HEPN"/>
    <property type="match status" value="1"/>
</dbReference>
<dbReference type="InterPro" id="IPR052226">
    <property type="entry name" value="UPF0332_toxin"/>
</dbReference>
<reference evidence="3 4" key="1">
    <citation type="submission" date="2022-06" db="EMBL/GenBank/DDBJ databases">
        <title>Isolation of gut microbiota from human fecal samples.</title>
        <authorList>
            <person name="Pamer E.G."/>
            <person name="Barat B."/>
            <person name="Waligurski E."/>
            <person name="Medina S."/>
            <person name="Paddock L."/>
            <person name="Mostad J."/>
        </authorList>
    </citation>
    <scope>NUCLEOTIDE SEQUENCE [LARGE SCALE GENOMIC DNA]</scope>
    <source>
        <strain evidence="3 4">SL.3.17</strain>
    </source>
</reference>
<evidence type="ECO:0000256" key="1">
    <source>
        <dbReference type="ARBA" id="ARBA00038248"/>
    </source>
</evidence>
<organism evidence="3 4">
    <name type="scientific">Anaerovorax odorimutans</name>
    <dbReference type="NCBI Taxonomy" id="109327"/>
    <lineage>
        <taxon>Bacteria</taxon>
        <taxon>Bacillati</taxon>
        <taxon>Bacillota</taxon>
        <taxon>Clostridia</taxon>
        <taxon>Peptostreptococcales</taxon>
        <taxon>Anaerovoracaceae</taxon>
        <taxon>Anaerovorax</taxon>
    </lineage>
</organism>
<gene>
    <name evidence="3" type="ORF">NE619_05045</name>
</gene>
<dbReference type="PANTHER" id="PTHR36565:SF1">
    <property type="entry name" value="UPF0332 PROTEIN TM_1000"/>
    <property type="match status" value="1"/>
</dbReference>
<protein>
    <submittedName>
        <fullName evidence="3">HEPN domain-containing protein</fullName>
    </submittedName>
</protein>
<evidence type="ECO:0000313" key="3">
    <source>
        <dbReference type="EMBL" id="MCQ4636085.1"/>
    </source>
</evidence>
<proteinExistence type="inferred from homology"/>
<evidence type="ECO:0000259" key="2">
    <source>
        <dbReference type="Pfam" id="PF05168"/>
    </source>
</evidence>
<dbReference type="RefSeq" id="WP_256131273.1">
    <property type="nucleotide sequence ID" value="NZ_JANFXK010000004.1"/>
</dbReference>
<dbReference type="InterPro" id="IPR007842">
    <property type="entry name" value="HEPN_dom"/>
</dbReference>
<comment type="similarity">
    <text evidence="1">Belongs to the UPF0332 family.</text>
</comment>